<organism evidence="1 2">
    <name type="scientific">Dacryopinax primogenitus (strain DJM 731)</name>
    <name type="common">Brown rot fungus</name>
    <dbReference type="NCBI Taxonomy" id="1858805"/>
    <lineage>
        <taxon>Eukaryota</taxon>
        <taxon>Fungi</taxon>
        <taxon>Dikarya</taxon>
        <taxon>Basidiomycota</taxon>
        <taxon>Agaricomycotina</taxon>
        <taxon>Dacrymycetes</taxon>
        <taxon>Dacrymycetales</taxon>
        <taxon>Dacrymycetaceae</taxon>
        <taxon>Dacryopinax</taxon>
    </lineage>
</organism>
<accession>M5FYS7</accession>
<evidence type="ECO:0000313" key="2">
    <source>
        <dbReference type="Proteomes" id="UP000030653"/>
    </source>
</evidence>
<dbReference type="RefSeq" id="XP_040627957.1">
    <property type="nucleotide sequence ID" value="XM_040775168.1"/>
</dbReference>
<dbReference type="STRING" id="1858805.M5FYS7"/>
<dbReference type="EMBL" id="JH795865">
    <property type="protein sequence ID" value="EJU01060.1"/>
    <property type="molecule type" value="Genomic_DNA"/>
</dbReference>
<dbReference type="AlphaFoldDB" id="M5FYS7"/>
<reference evidence="1 2" key="1">
    <citation type="journal article" date="2012" name="Science">
        <title>The Paleozoic origin of enzymatic lignin decomposition reconstructed from 31 fungal genomes.</title>
        <authorList>
            <person name="Floudas D."/>
            <person name="Binder M."/>
            <person name="Riley R."/>
            <person name="Barry K."/>
            <person name="Blanchette R.A."/>
            <person name="Henrissat B."/>
            <person name="Martinez A.T."/>
            <person name="Otillar R."/>
            <person name="Spatafora J.W."/>
            <person name="Yadav J.S."/>
            <person name="Aerts A."/>
            <person name="Benoit I."/>
            <person name="Boyd A."/>
            <person name="Carlson A."/>
            <person name="Copeland A."/>
            <person name="Coutinho P.M."/>
            <person name="de Vries R.P."/>
            <person name="Ferreira P."/>
            <person name="Findley K."/>
            <person name="Foster B."/>
            <person name="Gaskell J."/>
            <person name="Glotzer D."/>
            <person name="Gorecki P."/>
            <person name="Heitman J."/>
            <person name="Hesse C."/>
            <person name="Hori C."/>
            <person name="Igarashi K."/>
            <person name="Jurgens J.A."/>
            <person name="Kallen N."/>
            <person name="Kersten P."/>
            <person name="Kohler A."/>
            <person name="Kuees U."/>
            <person name="Kumar T.K.A."/>
            <person name="Kuo A."/>
            <person name="LaButti K."/>
            <person name="Larrondo L.F."/>
            <person name="Lindquist E."/>
            <person name="Ling A."/>
            <person name="Lombard V."/>
            <person name="Lucas S."/>
            <person name="Lundell T."/>
            <person name="Martin R."/>
            <person name="McLaughlin D.J."/>
            <person name="Morgenstern I."/>
            <person name="Morin E."/>
            <person name="Murat C."/>
            <person name="Nagy L.G."/>
            <person name="Nolan M."/>
            <person name="Ohm R.A."/>
            <person name="Patyshakuliyeva A."/>
            <person name="Rokas A."/>
            <person name="Ruiz-Duenas F.J."/>
            <person name="Sabat G."/>
            <person name="Salamov A."/>
            <person name="Samejima M."/>
            <person name="Schmutz J."/>
            <person name="Slot J.C."/>
            <person name="St John F."/>
            <person name="Stenlid J."/>
            <person name="Sun H."/>
            <person name="Sun S."/>
            <person name="Syed K."/>
            <person name="Tsang A."/>
            <person name="Wiebenga A."/>
            <person name="Young D."/>
            <person name="Pisabarro A."/>
            <person name="Eastwood D.C."/>
            <person name="Martin F."/>
            <person name="Cullen D."/>
            <person name="Grigoriev I.V."/>
            <person name="Hibbett D.S."/>
        </authorList>
    </citation>
    <scope>NUCLEOTIDE SEQUENCE [LARGE SCALE GENOMIC DNA]</scope>
    <source>
        <strain evidence="1 2">DJM-731 SS1</strain>
    </source>
</reference>
<evidence type="ECO:0000313" key="1">
    <source>
        <dbReference type="EMBL" id="EJU01060.1"/>
    </source>
</evidence>
<sequence length="168" mass="19036">NLCLCAILPGLTEPSHANLQQFLGPFVDDLLLLYTTGIKVRTLSWPQGRLVCVAVVGLICDHPALCKVTGFAEHASTMWPCTKCDIQRSEISMFSNASCRPWDCVEHKQHAWVHQNTLEANQDEYARKHGVWWSEFNRLLYFDPIMMGMIDLMDSLLLSEHGFIGNQS</sequence>
<dbReference type="GeneID" id="63690230"/>
<dbReference type="OMA" id="ANQDEYA"/>
<feature type="non-terminal residue" evidence="1">
    <location>
        <position position="1"/>
    </location>
</feature>
<proteinExistence type="predicted"/>
<keyword evidence="2" id="KW-1185">Reference proteome</keyword>
<dbReference type="Pfam" id="PF02992">
    <property type="entry name" value="Transposase_21"/>
    <property type="match status" value="1"/>
</dbReference>
<gene>
    <name evidence="1" type="ORF">DACRYDRAFT_53366</name>
</gene>
<name>M5FYS7_DACPD</name>
<dbReference type="HOGENOM" id="CLU_078867_2_0_1"/>
<dbReference type="InterPro" id="IPR004242">
    <property type="entry name" value="Transposase_21"/>
</dbReference>
<protein>
    <submittedName>
        <fullName evidence="1">Uncharacterized protein</fullName>
    </submittedName>
</protein>
<dbReference type="Proteomes" id="UP000030653">
    <property type="component" value="Unassembled WGS sequence"/>
</dbReference>
<dbReference type="OrthoDB" id="3234349at2759"/>